<gene>
    <name evidence="2" type="ORF">EDS130_LOCUS31787</name>
</gene>
<proteinExistence type="predicted"/>
<name>A0A815FCZ7_ADIRI</name>
<dbReference type="Proteomes" id="UP000663852">
    <property type="component" value="Unassembled WGS sequence"/>
</dbReference>
<organism evidence="2 3">
    <name type="scientific">Adineta ricciae</name>
    <name type="common">Rotifer</name>
    <dbReference type="NCBI Taxonomy" id="249248"/>
    <lineage>
        <taxon>Eukaryota</taxon>
        <taxon>Metazoa</taxon>
        <taxon>Spiralia</taxon>
        <taxon>Gnathifera</taxon>
        <taxon>Rotifera</taxon>
        <taxon>Eurotatoria</taxon>
        <taxon>Bdelloidea</taxon>
        <taxon>Adinetida</taxon>
        <taxon>Adinetidae</taxon>
        <taxon>Adineta</taxon>
    </lineage>
</organism>
<dbReference type="EMBL" id="CAJNOJ010000237">
    <property type="protein sequence ID" value="CAF1323434.1"/>
    <property type="molecule type" value="Genomic_DNA"/>
</dbReference>
<evidence type="ECO:0000256" key="1">
    <source>
        <dbReference type="SAM" id="Phobius"/>
    </source>
</evidence>
<evidence type="ECO:0000313" key="3">
    <source>
        <dbReference type="Proteomes" id="UP000663852"/>
    </source>
</evidence>
<reference evidence="2" key="1">
    <citation type="submission" date="2021-02" db="EMBL/GenBank/DDBJ databases">
        <authorList>
            <person name="Nowell W R."/>
        </authorList>
    </citation>
    <scope>NUCLEOTIDE SEQUENCE</scope>
</reference>
<feature type="transmembrane region" description="Helical" evidence="1">
    <location>
        <begin position="53"/>
        <end position="79"/>
    </location>
</feature>
<protein>
    <submittedName>
        <fullName evidence="2">Uncharacterized protein</fullName>
    </submittedName>
</protein>
<keyword evidence="1" id="KW-0472">Membrane</keyword>
<comment type="caution">
    <text evidence="2">The sequence shown here is derived from an EMBL/GenBank/DDBJ whole genome shotgun (WGS) entry which is preliminary data.</text>
</comment>
<dbReference type="AlphaFoldDB" id="A0A815FCZ7"/>
<sequence length="127" mass="15011">MSSQVDRRVMKNAENSYQENMLEPDISIPVHLLGTFISVITSIACFKSAIDTIIWAGVLSMCFGLIMLINLFHCVYTLLNKRQLSKNQIHNNQRENRSSVQVKLKYLHFYKHFFSWFRRQDHQEFVI</sequence>
<keyword evidence="1" id="KW-0812">Transmembrane</keyword>
<feature type="transmembrane region" description="Helical" evidence="1">
    <location>
        <begin position="26"/>
        <end position="46"/>
    </location>
</feature>
<evidence type="ECO:0000313" key="2">
    <source>
        <dbReference type="EMBL" id="CAF1323434.1"/>
    </source>
</evidence>
<accession>A0A815FCZ7</accession>
<keyword evidence="1" id="KW-1133">Transmembrane helix</keyword>